<dbReference type="Proteomes" id="UP000243217">
    <property type="component" value="Unassembled WGS sequence"/>
</dbReference>
<protein>
    <submittedName>
        <fullName evidence="1">Uncharacterized protein</fullName>
    </submittedName>
</protein>
<dbReference type="OrthoDB" id="79710at2759"/>
<feature type="non-terminal residue" evidence="1">
    <location>
        <position position="1"/>
    </location>
</feature>
<accession>A0A1W0A3D7</accession>
<evidence type="ECO:0000313" key="1">
    <source>
        <dbReference type="EMBL" id="OQS04748.1"/>
    </source>
</evidence>
<comment type="caution">
    <text evidence="1">The sequence shown here is derived from an EMBL/GenBank/DDBJ whole genome shotgun (WGS) entry which is preliminary data.</text>
</comment>
<gene>
    <name evidence="1" type="ORF">THRCLA_20805</name>
</gene>
<sequence>SAVFAVSSSQRAVTTCSSLNGPHCFAINHRNVPSYILNGAEFEKDALKQDPLFVSLALLPEETKQFVPDTIPVTIILRKNDDSDESLNLRLPTHKKLSIEQEDMILVVWQQFIREKLSIPSYDSRWRCFLKKLLNLPRPVLDRDLKRTQELFQSTFGHLLDSNSITDIMTKLSDLIHQGIFQDI</sequence>
<keyword evidence="2" id="KW-1185">Reference proteome</keyword>
<proteinExistence type="predicted"/>
<reference evidence="1 2" key="1">
    <citation type="journal article" date="2014" name="Genome Biol. Evol.">
        <title>The secreted proteins of Achlya hypogyna and Thraustotheca clavata identify the ancestral oomycete secretome and reveal gene acquisitions by horizontal gene transfer.</title>
        <authorList>
            <person name="Misner I."/>
            <person name="Blouin N."/>
            <person name="Leonard G."/>
            <person name="Richards T.A."/>
            <person name="Lane C.E."/>
        </authorList>
    </citation>
    <scope>NUCLEOTIDE SEQUENCE [LARGE SCALE GENOMIC DNA]</scope>
    <source>
        <strain evidence="1 2">ATCC 34112</strain>
    </source>
</reference>
<dbReference type="EMBL" id="JNBS01000558">
    <property type="protein sequence ID" value="OQS04748.1"/>
    <property type="molecule type" value="Genomic_DNA"/>
</dbReference>
<name>A0A1W0A3D7_9STRA</name>
<dbReference type="AlphaFoldDB" id="A0A1W0A3D7"/>
<organism evidence="1 2">
    <name type="scientific">Thraustotheca clavata</name>
    <dbReference type="NCBI Taxonomy" id="74557"/>
    <lineage>
        <taxon>Eukaryota</taxon>
        <taxon>Sar</taxon>
        <taxon>Stramenopiles</taxon>
        <taxon>Oomycota</taxon>
        <taxon>Saprolegniomycetes</taxon>
        <taxon>Saprolegniales</taxon>
        <taxon>Achlyaceae</taxon>
        <taxon>Thraustotheca</taxon>
    </lineage>
</organism>
<evidence type="ECO:0000313" key="2">
    <source>
        <dbReference type="Proteomes" id="UP000243217"/>
    </source>
</evidence>